<dbReference type="EMBL" id="HBUF01542386">
    <property type="protein sequence ID" value="CAG6755551.1"/>
    <property type="molecule type" value="Transcribed_RNA"/>
</dbReference>
<evidence type="ECO:0000313" key="4">
    <source>
        <dbReference type="EMBL" id="CAG6755552.1"/>
    </source>
</evidence>
<proteinExistence type="predicted"/>
<feature type="domain" description="Exuperantia RNAse H-like" evidence="3">
    <location>
        <begin position="26"/>
        <end position="185"/>
    </location>
</feature>
<dbReference type="GO" id="GO:0045450">
    <property type="term" value="P:bicoid mRNA localization"/>
    <property type="evidence" value="ECO:0007669"/>
    <property type="project" value="InterPro"/>
</dbReference>
<dbReference type="InterPro" id="IPR037998">
    <property type="entry name" value="Exu"/>
</dbReference>
<dbReference type="GO" id="GO:0042803">
    <property type="term" value="F:protein homodimerization activity"/>
    <property type="evidence" value="ECO:0007669"/>
    <property type="project" value="InterPro"/>
</dbReference>
<dbReference type="EMBL" id="HBUF01268586">
    <property type="protein sequence ID" value="CAG6684669.1"/>
    <property type="molecule type" value="Transcribed_RNA"/>
</dbReference>
<reference evidence="4" key="1">
    <citation type="submission" date="2021-05" db="EMBL/GenBank/DDBJ databases">
        <authorList>
            <person name="Alioto T."/>
            <person name="Alioto T."/>
            <person name="Gomez Garrido J."/>
        </authorList>
    </citation>
    <scope>NUCLEOTIDE SEQUENCE</scope>
</reference>
<dbReference type="GO" id="GO:0003723">
    <property type="term" value="F:RNA binding"/>
    <property type="evidence" value="ECO:0007669"/>
    <property type="project" value="InterPro"/>
</dbReference>
<accession>A0A8D8ZY94</accession>
<dbReference type="AlphaFoldDB" id="A0A8D8ZY94"/>
<feature type="region of interest" description="Disordered" evidence="1">
    <location>
        <begin position="347"/>
        <end position="391"/>
    </location>
</feature>
<dbReference type="EMBL" id="HBUF01542387">
    <property type="protein sequence ID" value="CAG6755552.1"/>
    <property type="molecule type" value="Transcribed_RNA"/>
</dbReference>
<dbReference type="EMBL" id="HBUF01023985">
    <property type="protein sequence ID" value="CAG6612175.1"/>
    <property type="molecule type" value="Transcribed_RNA"/>
</dbReference>
<dbReference type="PANTHER" id="PTHR12384">
    <property type="entry name" value="MATERNAL PROTEIN EXUPERANTIA"/>
    <property type="match status" value="1"/>
</dbReference>
<dbReference type="Gene3D" id="3.30.420.10">
    <property type="entry name" value="Ribonuclease H-like superfamily/Ribonuclease H"/>
    <property type="match status" value="1"/>
</dbReference>
<dbReference type="InterPro" id="IPR036397">
    <property type="entry name" value="RNaseH_sf"/>
</dbReference>
<dbReference type="SUPFAM" id="SSF53098">
    <property type="entry name" value="Ribonuclease H-like"/>
    <property type="match status" value="1"/>
</dbReference>
<organism evidence="4">
    <name type="scientific">Cacopsylla melanoneura</name>
    <dbReference type="NCBI Taxonomy" id="428564"/>
    <lineage>
        <taxon>Eukaryota</taxon>
        <taxon>Metazoa</taxon>
        <taxon>Ecdysozoa</taxon>
        <taxon>Arthropoda</taxon>
        <taxon>Hexapoda</taxon>
        <taxon>Insecta</taxon>
        <taxon>Pterygota</taxon>
        <taxon>Neoptera</taxon>
        <taxon>Paraneoptera</taxon>
        <taxon>Hemiptera</taxon>
        <taxon>Sternorrhyncha</taxon>
        <taxon>Psylloidea</taxon>
        <taxon>Psyllidae</taxon>
        <taxon>Psyllinae</taxon>
        <taxon>Cacopsylla</taxon>
    </lineage>
</organism>
<evidence type="ECO:0000259" key="2">
    <source>
        <dbReference type="Pfam" id="PF18609"/>
    </source>
</evidence>
<dbReference type="InterPro" id="IPR012337">
    <property type="entry name" value="RNaseH-like_sf"/>
</dbReference>
<dbReference type="PANTHER" id="PTHR12384:SF2">
    <property type="entry name" value="MATERNAL PROTEIN EXUPERANTIA"/>
    <property type="match status" value="1"/>
</dbReference>
<dbReference type="InterPro" id="IPR040941">
    <property type="entry name" value="SAM_Exu"/>
</dbReference>
<feature type="compositionally biased region" description="Basic and acidic residues" evidence="1">
    <location>
        <begin position="365"/>
        <end position="391"/>
    </location>
</feature>
<name>A0A8D8ZY94_9HEMI</name>
<dbReference type="EMBL" id="HBUF01023986">
    <property type="protein sequence ID" value="CAG6612177.1"/>
    <property type="molecule type" value="Transcribed_RNA"/>
</dbReference>
<feature type="domain" description="Exuperantia SAM-like" evidence="2">
    <location>
        <begin position="270"/>
        <end position="337"/>
    </location>
</feature>
<protein>
    <submittedName>
        <fullName evidence="4">Maternal protein exuperantia</fullName>
    </submittedName>
</protein>
<sequence length="391" mass="44626">MVSGAKQHNGAGPKKNLQSLPFGNLKLVGWDLDTTGRRLIDEICQISGYTPEENFNMYIMPHRDIDMRSKRRHALRTVNAGKFRVLKDNKTNKVLRTKSEISALTDFLEWLEKVRGDNLTVYIVLLCHETYKLNASLLLEALRRNQMLDRFSSVVKGFADCHSLAKDKCQKSIVQYDLRTLCKMLLNKENTSLASASERAKYAYQIVEHLCAGGVENGEGNVGADGDSAVTPSPDVTIKTVLQYASDIEAEENNIQEFKVTLERQNTLKPVFYFGLKTKNYKDRQQVMQLRSYVTSALIDYEQLQSVWNEKNGKEGIEELINTKLNSVEEKDRETIIGYIVKHFEDPTAYEKARAPRPRRSRRSQSGDEKKEDNKENSSNEDKEESKQNGN</sequence>
<dbReference type="Pfam" id="PF18609">
    <property type="entry name" value="SAM_Exu"/>
    <property type="match status" value="1"/>
</dbReference>
<dbReference type="EMBL" id="HBUF01268584">
    <property type="protein sequence ID" value="CAG6684663.1"/>
    <property type="molecule type" value="Transcribed_RNA"/>
</dbReference>
<dbReference type="InterPro" id="IPR054362">
    <property type="entry name" value="Exu_RNase_H-like"/>
</dbReference>
<dbReference type="Pfam" id="PF22123">
    <property type="entry name" value="Exu_RNase_H_like"/>
    <property type="match status" value="1"/>
</dbReference>
<evidence type="ECO:0000256" key="1">
    <source>
        <dbReference type="SAM" id="MobiDB-lite"/>
    </source>
</evidence>
<evidence type="ECO:0000259" key="3">
    <source>
        <dbReference type="Pfam" id="PF22123"/>
    </source>
</evidence>
<dbReference type="EMBL" id="HBUF01268585">
    <property type="protein sequence ID" value="CAG6684666.1"/>
    <property type="molecule type" value="Transcribed_RNA"/>
</dbReference>